<dbReference type="CDD" id="cd06257">
    <property type="entry name" value="DnaJ"/>
    <property type="match status" value="1"/>
</dbReference>
<feature type="domain" description="J" evidence="2">
    <location>
        <begin position="15"/>
        <end position="77"/>
    </location>
</feature>
<dbReference type="PRINTS" id="PR00625">
    <property type="entry name" value="JDOMAIN"/>
</dbReference>
<dbReference type="Proteomes" id="UP001145021">
    <property type="component" value="Unassembled WGS sequence"/>
</dbReference>
<dbReference type="EMBL" id="JANBOH010000035">
    <property type="protein sequence ID" value="KAJ1647228.1"/>
    <property type="molecule type" value="Genomic_DNA"/>
</dbReference>
<keyword evidence="1" id="KW-0143">Chaperone</keyword>
<dbReference type="Pfam" id="PF00226">
    <property type="entry name" value="DnaJ"/>
    <property type="match status" value="1"/>
</dbReference>
<dbReference type="InterPro" id="IPR001623">
    <property type="entry name" value="DnaJ_domain"/>
</dbReference>
<proteinExistence type="predicted"/>
<dbReference type="InterPro" id="IPR036869">
    <property type="entry name" value="J_dom_sf"/>
</dbReference>
<evidence type="ECO:0000256" key="1">
    <source>
        <dbReference type="ARBA" id="ARBA00023186"/>
    </source>
</evidence>
<reference evidence="3" key="1">
    <citation type="submission" date="2022-07" db="EMBL/GenBank/DDBJ databases">
        <title>Phylogenomic reconstructions and comparative analyses of Kickxellomycotina fungi.</title>
        <authorList>
            <person name="Reynolds N.K."/>
            <person name="Stajich J.E."/>
            <person name="Barry K."/>
            <person name="Grigoriev I.V."/>
            <person name="Crous P."/>
            <person name="Smith M.E."/>
        </authorList>
    </citation>
    <scope>NUCLEOTIDE SEQUENCE</scope>
    <source>
        <strain evidence="3">NBRC 105413</strain>
    </source>
</reference>
<evidence type="ECO:0000313" key="3">
    <source>
        <dbReference type="EMBL" id="KAJ1647228.1"/>
    </source>
</evidence>
<dbReference type="AlphaFoldDB" id="A0A9W7XQ53"/>
<dbReference type="InterPro" id="IPR029827">
    <property type="entry name" value="JDP1-like"/>
</dbReference>
<keyword evidence="4" id="KW-1185">Reference proteome</keyword>
<dbReference type="SMART" id="SM00271">
    <property type="entry name" value="DnaJ"/>
    <property type="match status" value="1"/>
</dbReference>
<accession>A0A9W7XQ53</accession>
<dbReference type="GO" id="GO:0005737">
    <property type="term" value="C:cytoplasm"/>
    <property type="evidence" value="ECO:0007669"/>
    <property type="project" value="TreeGrafter"/>
</dbReference>
<organism evidence="3 4">
    <name type="scientific">Coemansia asiatica</name>
    <dbReference type="NCBI Taxonomy" id="1052880"/>
    <lineage>
        <taxon>Eukaryota</taxon>
        <taxon>Fungi</taxon>
        <taxon>Fungi incertae sedis</taxon>
        <taxon>Zoopagomycota</taxon>
        <taxon>Kickxellomycotina</taxon>
        <taxon>Kickxellomycetes</taxon>
        <taxon>Kickxellales</taxon>
        <taxon>Kickxellaceae</taxon>
        <taxon>Coemansia</taxon>
    </lineage>
</organism>
<sequence length="135" mass="16445">MDLDTQHNAQTQVPDYYDVLQCSHRSTQDQIHRSYRQLALQHHPDKTSSNNPQWDVIREAYETIGDDLKRAQYDRWRMSKLPVPFKQWVRSQAHAVHWAFDYQRAIQSDQKKWWDARERREGAGDLYEKFRHYEI</sequence>
<evidence type="ECO:0000259" key="2">
    <source>
        <dbReference type="PROSITE" id="PS50076"/>
    </source>
</evidence>
<dbReference type="PROSITE" id="PS50076">
    <property type="entry name" value="DNAJ_2"/>
    <property type="match status" value="1"/>
</dbReference>
<gene>
    <name evidence="3" type="ORF">LPJ64_001341</name>
</gene>
<dbReference type="PANTHER" id="PTHR44500">
    <property type="entry name" value="DNAJ HOMOLOG SUBFAMILY C MEMBER 12"/>
    <property type="match status" value="1"/>
</dbReference>
<name>A0A9W7XQ53_9FUNG</name>
<protein>
    <recommendedName>
        <fullName evidence="2">J domain-containing protein</fullName>
    </recommendedName>
</protein>
<comment type="caution">
    <text evidence="3">The sequence shown here is derived from an EMBL/GenBank/DDBJ whole genome shotgun (WGS) entry which is preliminary data.</text>
</comment>
<dbReference type="PANTHER" id="PTHR44500:SF1">
    <property type="entry name" value="DNAJ HOMOLOG SUBFAMILY C MEMBER 12"/>
    <property type="match status" value="1"/>
</dbReference>
<dbReference type="SUPFAM" id="SSF46565">
    <property type="entry name" value="Chaperone J-domain"/>
    <property type="match status" value="1"/>
</dbReference>
<evidence type="ECO:0000313" key="4">
    <source>
        <dbReference type="Proteomes" id="UP001145021"/>
    </source>
</evidence>
<dbReference type="Gene3D" id="1.10.287.110">
    <property type="entry name" value="DnaJ domain"/>
    <property type="match status" value="1"/>
</dbReference>